<keyword evidence="2" id="KW-1185">Reference proteome</keyword>
<name>A0AAV4TDT6_CAEEX</name>
<accession>A0AAV4TDT6</accession>
<dbReference type="Proteomes" id="UP001054945">
    <property type="component" value="Unassembled WGS sequence"/>
</dbReference>
<sequence length="78" mass="8560">MLITWFTLWYSVLKHSKVPSLSEIGHVRTVSNEKRFQSAVAGHLQEYSAGVSPAFDAVANGFPDSGSCFSGILKWVSQ</sequence>
<organism evidence="1 2">
    <name type="scientific">Caerostris extrusa</name>
    <name type="common">Bark spider</name>
    <name type="synonym">Caerostris bankana</name>
    <dbReference type="NCBI Taxonomy" id="172846"/>
    <lineage>
        <taxon>Eukaryota</taxon>
        <taxon>Metazoa</taxon>
        <taxon>Ecdysozoa</taxon>
        <taxon>Arthropoda</taxon>
        <taxon>Chelicerata</taxon>
        <taxon>Arachnida</taxon>
        <taxon>Araneae</taxon>
        <taxon>Araneomorphae</taxon>
        <taxon>Entelegynae</taxon>
        <taxon>Araneoidea</taxon>
        <taxon>Araneidae</taxon>
        <taxon>Caerostris</taxon>
    </lineage>
</organism>
<gene>
    <name evidence="1" type="ORF">CEXT_258571</name>
</gene>
<dbReference type="EMBL" id="BPLR01011201">
    <property type="protein sequence ID" value="GIY44828.1"/>
    <property type="molecule type" value="Genomic_DNA"/>
</dbReference>
<proteinExistence type="predicted"/>
<protein>
    <submittedName>
        <fullName evidence="1">Uncharacterized protein</fullName>
    </submittedName>
</protein>
<reference evidence="1 2" key="1">
    <citation type="submission" date="2021-06" db="EMBL/GenBank/DDBJ databases">
        <title>Caerostris extrusa draft genome.</title>
        <authorList>
            <person name="Kono N."/>
            <person name="Arakawa K."/>
        </authorList>
    </citation>
    <scope>NUCLEOTIDE SEQUENCE [LARGE SCALE GENOMIC DNA]</scope>
</reference>
<dbReference type="AlphaFoldDB" id="A0AAV4TDT6"/>
<evidence type="ECO:0000313" key="1">
    <source>
        <dbReference type="EMBL" id="GIY44828.1"/>
    </source>
</evidence>
<comment type="caution">
    <text evidence="1">The sequence shown here is derived from an EMBL/GenBank/DDBJ whole genome shotgun (WGS) entry which is preliminary data.</text>
</comment>
<evidence type="ECO:0000313" key="2">
    <source>
        <dbReference type="Proteomes" id="UP001054945"/>
    </source>
</evidence>